<evidence type="ECO:0000256" key="7">
    <source>
        <dbReference type="RuleBase" id="RU000461"/>
    </source>
</evidence>
<keyword evidence="9" id="KW-1185">Reference proteome</keyword>
<dbReference type="InterPro" id="IPR036396">
    <property type="entry name" value="Cyt_P450_sf"/>
</dbReference>
<evidence type="ECO:0000313" key="8">
    <source>
        <dbReference type="EMBL" id="GAA1716961.1"/>
    </source>
</evidence>
<dbReference type="PANTHER" id="PTHR46696:SF1">
    <property type="entry name" value="CYTOCHROME P450 YJIB-RELATED"/>
    <property type="match status" value="1"/>
</dbReference>
<organism evidence="8 9">
    <name type="scientific">Fodinicola feengrottensis</name>
    <dbReference type="NCBI Taxonomy" id="435914"/>
    <lineage>
        <taxon>Bacteria</taxon>
        <taxon>Bacillati</taxon>
        <taxon>Actinomycetota</taxon>
        <taxon>Actinomycetes</taxon>
        <taxon>Mycobacteriales</taxon>
        <taxon>Fodinicola</taxon>
    </lineage>
</organism>
<dbReference type="EMBL" id="BAAANY010000041">
    <property type="protein sequence ID" value="GAA1716961.1"/>
    <property type="molecule type" value="Genomic_DNA"/>
</dbReference>
<dbReference type="InterPro" id="IPR001128">
    <property type="entry name" value="Cyt_P450"/>
</dbReference>
<keyword evidence="6 7" id="KW-0503">Monooxygenase</keyword>
<evidence type="ECO:0000256" key="5">
    <source>
        <dbReference type="ARBA" id="ARBA00023004"/>
    </source>
</evidence>
<evidence type="ECO:0000256" key="4">
    <source>
        <dbReference type="ARBA" id="ARBA00023002"/>
    </source>
</evidence>
<dbReference type="CDD" id="cd20625">
    <property type="entry name" value="CYP164-like"/>
    <property type="match status" value="1"/>
</dbReference>
<dbReference type="InterPro" id="IPR002397">
    <property type="entry name" value="Cyt_P450_B"/>
</dbReference>
<dbReference type="RefSeq" id="WP_344314966.1">
    <property type="nucleotide sequence ID" value="NZ_BAAANY010000041.1"/>
</dbReference>
<comment type="caution">
    <text evidence="8">The sequence shown here is derived from an EMBL/GenBank/DDBJ whole genome shotgun (WGS) entry which is preliminary data.</text>
</comment>
<dbReference type="PANTHER" id="PTHR46696">
    <property type="entry name" value="P450, PUTATIVE (EUROFUNG)-RELATED"/>
    <property type="match status" value="1"/>
</dbReference>
<evidence type="ECO:0000256" key="2">
    <source>
        <dbReference type="ARBA" id="ARBA00022617"/>
    </source>
</evidence>
<dbReference type="PROSITE" id="PS00086">
    <property type="entry name" value="CYTOCHROME_P450"/>
    <property type="match status" value="1"/>
</dbReference>
<dbReference type="InterPro" id="IPR017972">
    <property type="entry name" value="Cyt_P450_CS"/>
</dbReference>
<proteinExistence type="inferred from homology"/>
<reference evidence="9" key="1">
    <citation type="journal article" date="2019" name="Int. J. Syst. Evol. Microbiol.">
        <title>The Global Catalogue of Microorganisms (GCM) 10K type strain sequencing project: providing services to taxonomists for standard genome sequencing and annotation.</title>
        <authorList>
            <consortium name="The Broad Institute Genomics Platform"/>
            <consortium name="The Broad Institute Genome Sequencing Center for Infectious Disease"/>
            <person name="Wu L."/>
            <person name="Ma J."/>
        </authorList>
    </citation>
    <scope>NUCLEOTIDE SEQUENCE [LARGE SCALE GENOMIC DNA]</scope>
    <source>
        <strain evidence="9">JCM 14718</strain>
    </source>
</reference>
<keyword evidence="2 7" id="KW-0349">Heme</keyword>
<protein>
    <submittedName>
        <fullName evidence="8">Cytochrome P450</fullName>
    </submittedName>
</protein>
<dbReference type="Pfam" id="PF00067">
    <property type="entry name" value="p450"/>
    <property type="match status" value="2"/>
</dbReference>
<keyword evidence="5 7" id="KW-0408">Iron</keyword>
<accession>A0ABP4V5L5</accession>
<comment type="similarity">
    <text evidence="1 7">Belongs to the cytochrome P450 family.</text>
</comment>
<keyword evidence="4 7" id="KW-0560">Oxidoreductase</keyword>
<name>A0ABP4V5L5_9ACTN</name>
<evidence type="ECO:0000256" key="1">
    <source>
        <dbReference type="ARBA" id="ARBA00010617"/>
    </source>
</evidence>
<dbReference type="Gene3D" id="1.10.630.10">
    <property type="entry name" value="Cytochrome P450"/>
    <property type="match status" value="1"/>
</dbReference>
<dbReference type="SUPFAM" id="SSF48264">
    <property type="entry name" value="Cytochrome P450"/>
    <property type="match status" value="1"/>
</dbReference>
<dbReference type="Proteomes" id="UP001500618">
    <property type="component" value="Unassembled WGS sequence"/>
</dbReference>
<sequence>MRAGKGVTVDGGELIRALRTPGGRADPYPLYAQLRKLAPVWAEQTNDWAVATGYAACGQVLRSPDFGVDDRAEFDRSDPNWRESPVLRRAANSLHFMNSPDHERVRRLVAGTFTPRRIGDMRVAIETAASRLIDRLAERGADGAPVDFISGFAFELPITVICDLVGVSPADRHWFHQRVNAIVAGPPLRTGRALLESDDKPRSLAAVDQTTVELRDYFAALVAERRESPQSDLTSALAAAHDAEGTISEEELLASLALVIAAGFITTMNLLGNGLAILLDHPDLTRRLRLDPSLAPAYIEEMLRYDCPVQVLARRTLRETTLDGLRLPARASVAVLVGAANRDPARFDQPDTFDPLRTVKQALSFGAGPHYCLGTMLARLEAEIAFKMLLDRFEDITLAGEANRHNLLVLRGYTALPISVRQSRHVRGAQVAGKALS</sequence>
<evidence type="ECO:0000256" key="6">
    <source>
        <dbReference type="ARBA" id="ARBA00023033"/>
    </source>
</evidence>
<evidence type="ECO:0000256" key="3">
    <source>
        <dbReference type="ARBA" id="ARBA00022723"/>
    </source>
</evidence>
<dbReference type="PRINTS" id="PR00359">
    <property type="entry name" value="BP450"/>
</dbReference>
<gene>
    <name evidence="8" type="ORF">GCM10009765_76940</name>
</gene>
<evidence type="ECO:0000313" key="9">
    <source>
        <dbReference type="Proteomes" id="UP001500618"/>
    </source>
</evidence>
<keyword evidence="3 7" id="KW-0479">Metal-binding</keyword>